<name>A0A814M8A0_9BILA</name>
<reference evidence="1" key="1">
    <citation type="submission" date="2021-02" db="EMBL/GenBank/DDBJ databases">
        <authorList>
            <person name="Nowell W R."/>
        </authorList>
    </citation>
    <scope>NUCLEOTIDE SEQUENCE</scope>
    <source>
        <strain evidence="1">Ploen Becks lab</strain>
    </source>
</reference>
<accession>A0A814M8A0</accession>
<organism evidence="1 2">
    <name type="scientific">Brachionus calyciflorus</name>
    <dbReference type="NCBI Taxonomy" id="104777"/>
    <lineage>
        <taxon>Eukaryota</taxon>
        <taxon>Metazoa</taxon>
        <taxon>Spiralia</taxon>
        <taxon>Gnathifera</taxon>
        <taxon>Rotifera</taxon>
        <taxon>Eurotatoria</taxon>
        <taxon>Monogononta</taxon>
        <taxon>Pseudotrocha</taxon>
        <taxon>Ploima</taxon>
        <taxon>Brachionidae</taxon>
        <taxon>Brachionus</taxon>
    </lineage>
</organism>
<sequence>MDLIVNKLKDTCFEDHAPLRLRRGRTVKRPSCKTIPSISCIFQVLCYMWMAFKEIVKETRDSFKPFLDYFEKYYIGLPVKVSTSLREVPSFPRELWNVHDQTLSGIPRER</sequence>
<proteinExistence type="predicted"/>
<evidence type="ECO:0000313" key="2">
    <source>
        <dbReference type="Proteomes" id="UP000663879"/>
    </source>
</evidence>
<keyword evidence="2" id="KW-1185">Reference proteome</keyword>
<comment type="caution">
    <text evidence="1">The sequence shown here is derived from an EMBL/GenBank/DDBJ whole genome shotgun (WGS) entry which is preliminary data.</text>
</comment>
<dbReference type="Proteomes" id="UP000663879">
    <property type="component" value="Unassembled WGS sequence"/>
</dbReference>
<dbReference type="AlphaFoldDB" id="A0A814M8A0"/>
<dbReference type="EMBL" id="CAJNOC010006311">
    <property type="protein sequence ID" value="CAF1075078.1"/>
    <property type="molecule type" value="Genomic_DNA"/>
</dbReference>
<protein>
    <submittedName>
        <fullName evidence="1">Uncharacterized protein</fullName>
    </submittedName>
</protein>
<gene>
    <name evidence="1" type="ORF">OXX778_LOCUS19922</name>
</gene>
<evidence type="ECO:0000313" key="1">
    <source>
        <dbReference type="EMBL" id="CAF1075078.1"/>
    </source>
</evidence>